<feature type="signal peptide" evidence="2">
    <location>
        <begin position="1"/>
        <end position="19"/>
    </location>
</feature>
<dbReference type="SUPFAM" id="SSF117281">
    <property type="entry name" value="Kelch motif"/>
    <property type="match status" value="1"/>
</dbReference>
<gene>
    <name evidence="3" type="ORF">LSH36_557g00073</name>
</gene>
<evidence type="ECO:0000313" key="4">
    <source>
        <dbReference type="Proteomes" id="UP001208570"/>
    </source>
</evidence>
<dbReference type="Gene3D" id="2.120.10.80">
    <property type="entry name" value="Kelch-type beta propeller"/>
    <property type="match status" value="2"/>
</dbReference>
<keyword evidence="4" id="KW-1185">Reference proteome</keyword>
<feature type="transmembrane region" description="Helical" evidence="1">
    <location>
        <begin position="447"/>
        <end position="469"/>
    </location>
</feature>
<keyword evidence="1" id="KW-0812">Transmembrane</keyword>
<proteinExistence type="predicted"/>
<keyword evidence="2" id="KW-0732">Signal</keyword>
<keyword evidence="1" id="KW-1133">Transmembrane helix</keyword>
<dbReference type="Pfam" id="PF24681">
    <property type="entry name" value="Kelch_KLHDC2_KLHL20_DRC7"/>
    <property type="match status" value="1"/>
</dbReference>
<dbReference type="AlphaFoldDB" id="A0AAD9J7Z0"/>
<evidence type="ECO:0000313" key="3">
    <source>
        <dbReference type="EMBL" id="KAK2147350.1"/>
    </source>
</evidence>
<comment type="caution">
    <text evidence="3">The sequence shown here is derived from an EMBL/GenBank/DDBJ whole genome shotgun (WGS) entry which is preliminary data.</text>
</comment>
<feature type="chain" id="PRO_5041921021" evidence="2">
    <location>
        <begin position="20"/>
        <end position="520"/>
    </location>
</feature>
<dbReference type="Proteomes" id="UP001208570">
    <property type="component" value="Unassembled WGS sequence"/>
</dbReference>
<sequence>MEVVRKFVYLLCLIGCAMGTCFARLAKRTPVTDIPLGTNNAEWIYIMGGSKAGSPKEDLPTPGPRSRAAGWGDRNGNFWMFGGLGFDSSNMTTAHITNDLWMFNLTSLKWDAFGESDGGPGTVQNKPAARRGAVACGVHDIIIALYGGEGLDGRMLDDTWIYDIGKKSWLPLYSTGSSIQHHPPGRVSPVVWCLHDSIVIYGGEYNEKLLDDMWQFSLTDLTWTKLLNSSSSLMNPGGRIGATTWIIENKLWMFGGATTPKTNDFQLSSDLWEFSLDTRQWHVLSKGDMKADQVNYDQFLKDVPEPRKFSQGWHSSKSSSLFIYGGEGHTKLSAFSEESQLYDNLWQYDIQQAKWDKIPFFSGETTTKHSTSGVPSRSRGNSWVGQQGEFYTFGGLAYDSKGNVIQMNDVWILVPPNTPVPSHFINVSYRTIHYSQNTGKNEQKPGFIFLMVLLTFGGGVMVVGAVFFLKKMSDYPRHHPSNRFKVRYTKLDKNADLEDEAEQFLLQDPDEVRASFTIVE</sequence>
<accession>A0AAD9J7Z0</accession>
<dbReference type="InterPro" id="IPR015915">
    <property type="entry name" value="Kelch-typ_b-propeller"/>
</dbReference>
<keyword evidence="1" id="KW-0472">Membrane</keyword>
<dbReference type="PANTHER" id="PTHR23244">
    <property type="entry name" value="KELCH REPEAT DOMAIN"/>
    <property type="match status" value="1"/>
</dbReference>
<evidence type="ECO:0000256" key="2">
    <source>
        <dbReference type="SAM" id="SignalP"/>
    </source>
</evidence>
<evidence type="ECO:0000256" key="1">
    <source>
        <dbReference type="SAM" id="Phobius"/>
    </source>
</evidence>
<name>A0AAD9J7Z0_9ANNE</name>
<protein>
    <submittedName>
        <fullName evidence="3">Uncharacterized protein</fullName>
    </submittedName>
</protein>
<dbReference type="PANTHER" id="PTHR23244:SF437">
    <property type="match status" value="1"/>
</dbReference>
<dbReference type="EMBL" id="JAODUP010000557">
    <property type="protein sequence ID" value="KAK2147350.1"/>
    <property type="molecule type" value="Genomic_DNA"/>
</dbReference>
<reference evidence="3" key="1">
    <citation type="journal article" date="2023" name="Mol. Biol. Evol.">
        <title>Third-Generation Sequencing Reveals the Adaptive Role of the Epigenome in Three Deep-Sea Polychaetes.</title>
        <authorList>
            <person name="Perez M."/>
            <person name="Aroh O."/>
            <person name="Sun Y."/>
            <person name="Lan Y."/>
            <person name="Juniper S.K."/>
            <person name="Young C.R."/>
            <person name="Angers B."/>
            <person name="Qian P.Y."/>
        </authorList>
    </citation>
    <scope>NUCLEOTIDE SEQUENCE</scope>
    <source>
        <strain evidence="3">P08H-3</strain>
    </source>
</reference>
<organism evidence="3 4">
    <name type="scientific">Paralvinella palmiformis</name>
    <dbReference type="NCBI Taxonomy" id="53620"/>
    <lineage>
        <taxon>Eukaryota</taxon>
        <taxon>Metazoa</taxon>
        <taxon>Spiralia</taxon>
        <taxon>Lophotrochozoa</taxon>
        <taxon>Annelida</taxon>
        <taxon>Polychaeta</taxon>
        <taxon>Sedentaria</taxon>
        <taxon>Canalipalpata</taxon>
        <taxon>Terebellida</taxon>
        <taxon>Terebelliformia</taxon>
        <taxon>Alvinellidae</taxon>
        <taxon>Paralvinella</taxon>
    </lineage>
</organism>